<dbReference type="EMBL" id="VSSQ01058248">
    <property type="protein sequence ID" value="MPN11975.1"/>
    <property type="molecule type" value="Genomic_DNA"/>
</dbReference>
<feature type="compositionally biased region" description="Low complexity" evidence="1">
    <location>
        <begin position="14"/>
        <end position="26"/>
    </location>
</feature>
<reference evidence="2" key="1">
    <citation type="submission" date="2019-08" db="EMBL/GenBank/DDBJ databases">
        <authorList>
            <person name="Kucharzyk K."/>
            <person name="Murdoch R.W."/>
            <person name="Higgins S."/>
            <person name="Loffler F."/>
        </authorList>
    </citation>
    <scope>NUCLEOTIDE SEQUENCE</scope>
</reference>
<proteinExistence type="predicted"/>
<feature type="region of interest" description="Disordered" evidence="1">
    <location>
        <begin position="1"/>
        <end position="36"/>
    </location>
</feature>
<sequence>MDIAGEISTASARSSKLPSKSVGSSLALKESRPFPTPSAATLKLFAASYMMDAKPAGSAGSASATFCSPVPPSAGYVMSFASAPAPTVISRRMSCGSAATTIFDAIASASNEAMLPSIVTYSSSSSGLNGASAELSSQPQFVKVAPLAPKPATRPYLPAVNADAQFSNAFDQLVPQTPPI</sequence>
<comment type="caution">
    <text evidence="2">The sequence shown here is derived from an EMBL/GenBank/DDBJ whole genome shotgun (WGS) entry which is preliminary data.</text>
</comment>
<organism evidence="2">
    <name type="scientific">bioreactor metagenome</name>
    <dbReference type="NCBI Taxonomy" id="1076179"/>
    <lineage>
        <taxon>unclassified sequences</taxon>
        <taxon>metagenomes</taxon>
        <taxon>ecological metagenomes</taxon>
    </lineage>
</organism>
<evidence type="ECO:0000313" key="2">
    <source>
        <dbReference type="EMBL" id="MPN11975.1"/>
    </source>
</evidence>
<gene>
    <name evidence="2" type="ORF">SDC9_159284</name>
</gene>
<protein>
    <submittedName>
        <fullName evidence="2">Uncharacterized protein</fullName>
    </submittedName>
</protein>
<evidence type="ECO:0000256" key="1">
    <source>
        <dbReference type="SAM" id="MobiDB-lite"/>
    </source>
</evidence>
<accession>A0A645FC73</accession>
<dbReference type="AlphaFoldDB" id="A0A645FC73"/>
<name>A0A645FC73_9ZZZZ</name>